<dbReference type="EMBL" id="GEEE01006508">
    <property type="protein sequence ID" value="JAP56717.1"/>
    <property type="molecule type" value="Transcribed_RNA"/>
</dbReference>
<feature type="domain" description="Nuclear speckle splicing regulatory protein 1 N-terminal" evidence="5">
    <location>
        <begin position="66"/>
        <end position="182"/>
    </location>
</feature>
<feature type="coiled-coil region" evidence="3">
    <location>
        <begin position="118"/>
        <end position="173"/>
    </location>
</feature>
<dbReference type="InterPro" id="IPR042816">
    <property type="entry name" value="Nsrp1"/>
</dbReference>
<evidence type="ECO:0000256" key="4">
    <source>
        <dbReference type="SAM" id="MobiDB-lite"/>
    </source>
</evidence>
<organism evidence="7">
    <name type="scientific">Schistocephalus solidus</name>
    <name type="common">Tapeworm</name>
    <dbReference type="NCBI Taxonomy" id="70667"/>
    <lineage>
        <taxon>Eukaryota</taxon>
        <taxon>Metazoa</taxon>
        <taxon>Spiralia</taxon>
        <taxon>Lophotrochozoa</taxon>
        <taxon>Platyhelminthes</taxon>
        <taxon>Cestoda</taxon>
        <taxon>Eucestoda</taxon>
        <taxon>Diphyllobothriidea</taxon>
        <taxon>Diphyllobothriidae</taxon>
        <taxon>Schistocephalus</taxon>
    </lineage>
</organism>
<dbReference type="PANTHER" id="PTHR31938:SF4">
    <property type="entry name" value="NUCLEAR SPECKLE SPLICING REGULATORY PROTEIN 1"/>
    <property type="match status" value="1"/>
</dbReference>
<feature type="compositionally biased region" description="Basic and acidic residues" evidence="4">
    <location>
        <begin position="336"/>
        <end position="379"/>
    </location>
</feature>
<feature type="compositionally biased region" description="Basic and acidic residues" evidence="4">
    <location>
        <begin position="290"/>
        <end position="301"/>
    </location>
</feature>
<evidence type="ECO:0000256" key="2">
    <source>
        <dbReference type="ARBA" id="ARBA00023054"/>
    </source>
</evidence>
<dbReference type="EMBL" id="GEEE01019143">
    <property type="protein sequence ID" value="JAP44082.1"/>
    <property type="molecule type" value="Transcribed_RNA"/>
</dbReference>
<evidence type="ECO:0000256" key="3">
    <source>
        <dbReference type="SAM" id="Coils"/>
    </source>
</evidence>
<protein>
    <submittedName>
        <fullName evidence="6">Nuclear speckle splicing regulatory protein 1</fullName>
    </submittedName>
</protein>
<feature type="compositionally biased region" description="Basic and acidic residues" evidence="4">
    <location>
        <begin position="239"/>
        <end position="249"/>
    </location>
</feature>
<evidence type="ECO:0000313" key="6">
    <source>
        <dbReference type="EMBL" id="JAP44082.1"/>
    </source>
</evidence>
<dbReference type="Pfam" id="PF09745">
    <property type="entry name" value="NSRP1_N"/>
    <property type="match status" value="1"/>
</dbReference>
<feature type="region of interest" description="Disordered" evidence="4">
    <location>
        <begin position="218"/>
        <end position="396"/>
    </location>
</feature>
<name>A0A0V0JBV7_SCHSO</name>
<dbReference type="EMBL" id="GEEE01006758">
    <property type="protein sequence ID" value="JAP56467.1"/>
    <property type="molecule type" value="Transcribed_RNA"/>
</dbReference>
<accession>A0A0V0JBV7</accession>
<evidence type="ECO:0000256" key="1">
    <source>
        <dbReference type="ARBA" id="ARBA00010126"/>
    </source>
</evidence>
<dbReference type="GO" id="GO:0000381">
    <property type="term" value="P:regulation of alternative mRNA splicing, via spliceosome"/>
    <property type="evidence" value="ECO:0007669"/>
    <property type="project" value="InterPro"/>
</dbReference>
<evidence type="ECO:0000313" key="7">
    <source>
        <dbReference type="EMBL" id="JAP63148.1"/>
    </source>
</evidence>
<dbReference type="PANTHER" id="PTHR31938">
    <property type="entry name" value="NUCLEAR SPECKLE SPLICING REGULATORY PROTEIN 1"/>
    <property type="match status" value="1"/>
</dbReference>
<dbReference type="InterPro" id="IPR018612">
    <property type="entry name" value="NSRP1_N"/>
</dbReference>
<gene>
    <name evidence="6" type="primary">NSRP1</name>
    <name evidence="7" type="ORF">TR128180</name>
</gene>
<proteinExistence type="inferred from homology"/>
<feature type="compositionally biased region" description="Basic residues" evidence="4">
    <location>
        <begin position="324"/>
        <end position="335"/>
    </location>
</feature>
<sequence length="435" mass="49831">MSVTGLGEKQYGLIIPGKKQEQVSKVGKSAFAEESDDEDDARFKQPNFDPKLETLKANLRKTTKVTLEKALEEDASVFQYDEVYDQITSKKNQMLMEKSGVVARKPKYVEKLLKTSAMRKLEKELLSERKAQRELEAEKEMFADKESFVTGAYKEKMLEIRHLVEQRKEEEAREEVMDVTKQDGLGGFYRFMYEQKTVVAPKVEQPAAKNNVAAATAGANTLTSSEEKNDAGSSQSRPANKDASGDATRHSSRSRSPQRERHHHHRRQSPSTGGRSSSRHLCPRPPSPRVESEDRRREDRSSHHRSHHRDRDVRDRRRHESPSRRHHGSPRRRSRSRDNSRSRREDAPRRRPRPRGDSARHSRSRERAASDRAIERREVSSSPPRRTKTPPGCIRAKSRCVTEDDLAAARDRYLARKVAGIHAEIASSDDEDDEV</sequence>
<keyword evidence="2 3" id="KW-0175">Coiled coil</keyword>
<dbReference type="AlphaFoldDB" id="A0A0V0JBV7"/>
<dbReference type="EMBL" id="GEEE01000077">
    <property type="protein sequence ID" value="JAP63148.1"/>
    <property type="molecule type" value="Transcribed_RNA"/>
</dbReference>
<evidence type="ECO:0000259" key="5">
    <source>
        <dbReference type="Pfam" id="PF09745"/>
    </source>
</evidence>
<comment type="similarity">
    <text evidence="1">Belongs to the NSRP1 family.</text>
</comment>
<feature type="compositionally biased region" description="Basic and acidic residues" evidence="4">
    <location>
        <begin position="309"/>
        <end position="323"/>
    </location>
</feature>
<reference evidence="7" key="1">
    <citation type="submission" date="2016-01" db="EMBL/GenBank/DDBJ databases">
        <title>Reference transcriptome for the parasite Schistocephalus solidus: insights into the molecular evolution of parasitism.</title>
        <authorList>
            <person name="Hebert F.O."/>
            <person name="Grambauer S."/>
            <person name="Barber I."/>
            <person name="Landry C.R."/>
            <person name="Aubin-Horth N."/>
        </authorList>
    </citation>
    <scope>NUCLEOTIDE SEQUENCE</scope>
</reference>
<feature type="region of interest" description="Disordered" evidence="4">
    <location>
        <begin position="19"/>
        <end position="47"/>
    </location>
</feature>
<dbReference type="EMBL" id="GEEE01017231">
    <property type="protein sequence ID" value="JAP45994.1"/>
    <property type="molecule type" value="Transcribed_RNA"/>
</dbReference>